<gene>
    <name evidence="1" type="ORF">BY453_10889</name>
</gene>
<dbReference type="Proteomes" id="UP000295758">
    <property type="component" value="Unassembled WGS sequence"/>
</dbReference>
<dbReference type="EMBL" id="SOAA01000008">
    <property type="protein sequence ID" value="TDS32296.1"/>
    <property type="molecule type" value="Genomic_DNA"/>
</dbReference>
<comment type="caution">
    <text evidence="1">The sequence shown here is derived from an EMBL/GenBank/DDBJ whole genome shotgun (WGS) entry which is preliminary data.</text>
</comment>
<evidence type="ECO:0000313" key="2">
    <source>
        <dbReference type="Proteomes" id="UP000295758"/>
    </source>
</evidence>
<accession>A0A4R7EBH4</accession>
<evidence type="ECO:0000313" key="1">
    <source>
        <dbReference type="EMBL" id="TDS32296.1"/>
    </source>
</evidence>
<organism evidence="1 2">
    <name type="scientific">Halanaerobium congolense</name>
    <dbReference type="NCBI Taxonomy" id="54121"/>
    <lineage>
        <taxon>Bacteria</taxon>
        <taxon>Bacillati</taxon>
        <taxon>Bacillota</taxon>
        <taxon>Clostridia</taxon>
        <taxon>Halanaerobiales</taxon>
        <taxon>Halanaerobiaceae</taxon>
        <taxon>Halanaerobium</taxon>
    </lineage>
</organism>
<protein>
    <submittedName>
        <fullName evidence="1">Uncharacterized protein</fullName>
    </submittedName>
</protein>
<name>A0A4R7EBH4_9FIRM</name>
<dbReference type="RefSeq" id="WP_166635484.1">
    <property type="nucleotide sequence ID" value="NZ_SOAA01000008.1"/>
</dbReference>
<reference evidence="1 2" key="1">
    <citation type="submission" date="2019-03" db="EMBL/GenBank/DDBJ databases">
        <title>Deep subsurface shale carbon reservoir microbial communities from Ohio and West Virginia, USA.</title>
        <authorList>
            <person name="Wrighton K."/>
        </authorList>
    </citation>
    <scope>NUCLEOTIDE SEQUENCE [LARGE SCALE GENOMIC DNA]</scope>
    <source>
        <strain evidence="1 2">UTICA-S4D12</strain>
    </source>
</reference>
<proteinExistence type="predicted"/>
<sequence>MINQVGLKVELMARGFVIVLKKMFLLNIEKNLKAYLSFKKYEHMN</sequence>
<dbReference type="AlphaFoldDB" id="A0A4R7EBH4"/>